<dbReference type="Gene3D" id="1.10.340.70">
    <property type="match status" value="1"/>
</dbReference>
<protein>
    <recommendedName>
        <fullName evidence="2">ribonuclease H</fullName>
        <ecNumber evidence="2">3.1.26.4</ecNumber>
    </recommendedName>
</protein>
<dbReference type="GlyGen" id="A0A8V0YDF4">
    <property type="glycosylation" value="1 site"/>
</dbReference>
<evidence type="ECO:0000259" key="3">
    <source>
        <dbReference type="PROSITE" id="PS50878"/>
    </source>
</evidence>
<dbReference type="InterPro" id="IPR043502">
    <property type="entry name" value="DNA/RNA_pol_sf"/>
</dbReference>
<dbReference type="InterPro" id="IPR036397">
    <property type="entry name" value="RNaseH_sf"/>
</dbReference>
<dbReference type="Ensembl" id="ENSGALT00010024660.1">
    <property type="protein sequence ID" value="ENSGALP00010013990.1"/>
    <property type="gene ID" value="ENSGALG00010010317.1"/>
</dbReference>
<reference evidence="4" key="1">
    <citation type="submission" date="2020-11" db="EMBL/GenBank/DDBJ databases">
        <title>Gallus gallus (Chicken) genome, bGalGal1, GRCg7b, maternal haplotype autosomes + Z &amp; W.</title>
        <authorList>
            <person name="Warren W."/>
            <person name="Formenti G."/>
            <person name="Fedrigo O."/>
            <person name="Haase B."/>
            <person name="Mountcastle J."/>
            <person name="Balacco J."/>
            <person name="Tracey A."/>
            <person name="Schneider V."/>
            <person name="Okimoto R."/>
            <person name="Cheng H."/>
            <person name="Hawken R."/>
            <person name="Howe K."/>
            <person name="Jarvis E.D."/>
        </authorList>
    </citation>
    <scope>NUCLEOTIDE SEQUENCE [LARGE SCALE GENOMIC DNA]</scope>
    <source>
        <strain evidence="4">Broiler</strain>
    </source>
</reference>
<dbReference type="InterPro" id="IPR041577">
    <property type="entry name" value="RT_RNaseH_2"/>
</dbReference>
<dbReference type="PANTHER" id="PTHR33064">
    <property type="entry name" value="POL PROTEIN"/>
    <property type="match status" value="1"/>
</dbReference>
<evidence type="ECO:0000313" key="5">
    <source>
        <dbReference type="Proteomes" id="UP000000539"/>
    </source>
</evidence>
<dbReference type="Ensembl" id="ENSGALT00010024662.1">
    <property type="protein sequence ID" value="ENSGALP00010013991.1"/>
    <property type="gene ID" value="ENSGALG00010010317.1"/>
</dbReference>
<keyword evidence="5" id="KW-1185">Reference proteome</keyword>
<dbReference type="SUPFAM" id="SSF56672">
    <property type="entry name" value="DNA/RNA polymerases"/>
    <property type="match status" value="1"/>
</dbReference>
<dbReference type="Ensembl" id="ENSGALT00010024658.1">
    <property type="protein sequence ID" value="ENSGALP00010013989.1"/>
    <property type="gene ID" value="ENSGALG00010010317.1"/>
</dbReference>
<evidence type="ECO:0000256" key="2">
    <source>
        <dbReference type="ARBA" id="ARBA00012180"/>
    </source>
</evidence>
<dbReference type="Pfam" id="PF17919">
    <property type="entry name" value="RT_RNaseH_2"/>
    <property type="match status" value="1"/>
</dbReference>
<dbReference type="Proteomes" id="UP000000539">
    <property type="component" value="Chromosome 3"/>
</dbReference>
<dbReference type="GO" id="GO:0003676">
    <property type="term" value="F:nucleic acid binding"/>
    <property type="evidence" value="ECO:0007669"/>
    <property type="project" value="InterPro"/>
</dbReference>
<dbReference type="Gene3D" id="3.30.70.270">
    <property type="match status" value="2"/>
</dbReference>
<name>A0A8V0YDF4_CHICK</name>
<reference evidence="4" key="2">
    <citation type="submission" date="2025-05" db="UniProtKB">
        <authorList>
            <consortium name="Ensembl"/>
        </authorList>
    </citation>
    <scope>IDENTIFICATION</scope>
    <source>
        <strain evidence="4">broiler</strain>
    </source>
</reference>
<proteinExistence type="inferred from homology"/>
<dbReference type="GeneTree" id="ENSGT01140000282569"/>
<dbReference type="Gene3D" id="3.10.10.10">
    <property type="entry name" value="HIV Type 1 Reverse Transcriptase, subunit A, domain 1"/>
    <property type="match status" value="1"/>
</dbReference>
<dbReference type="OMA" id="MPHSPWK"/>
<dbReference type="Ensembl" id="ENSGALT00010024663.1">
    <property type="protein sequence ID" value="ENSGALP00010013992.1"/>
    <property type="gene ID" value="ENSGALG00010010317.1"/>
</dbReference>
<dbReference type="EC" id="3.1.26.4" evidence="2"/>
<accession>A0A8V0YDF4</accession>
<organism evidence="4 5">
    <name type="scientific">Gallus gallus</name>
    <name type="common">Chicken</name>
    <dbReference type="NCBI Taxonomy" id="9031"/>
    <lineage>
        <taxon>Eukaryota</taxon>
        <taxon>Metazoa</taxon>
        <taxon>Chordata</taxon>
        <taxon>Craniata</taxon>
        <taxon>Vertebrata</taxon>
        <taxon>Euteleostomi</taxon>
        <taxon>Archelosauria</taxon>
        <taxon>Archosauria</taxon>
        <taxon>Dinosauria</taxon>
        <taxon>Saurischia</taxon>
        <taxon>Theropoda</taxon>
        <taxon>Coelurosauria</taxon>
        <taxon>Aves</taxon>
        <taxon>Neognathae</taxon>
        <taxon>Galloanserae</taxon>
        <taxon>Galliformes</taxon>
        <taxon>Phasianidae</taxon>
        <taxon>Phasianinae</taxon>
        <taxon>Gallus</taxon>
    </lineage>
</organism>
<sequence>MEFWNRSIRPWMEGYHGMMEHQDEHKNPWVKEFPYVWARYNMDCGLVAEQVEVTGDPVPYQEEKSFVPHVDRVVASLLRQMLGEGIVVMGSSPSNSPLHLISKDNGETLRLTLNFKAIHSVTPRQPTESLDRTDVAKVLSPRSRYFSTLDLSCASFAIPLTAASRRRFAFSFRGQQYLFTRLPPGFYLTNSIVHRRVACMLAQLPPEDKGWVSSYVDDMIISGRTREETESRTKRVLRLIQNTGFKVKLWKAQLVQPEVDYLGMKLSARGWELQASKLECIVNAPSPSDLRSLSSLLEKLCCHQDHVEDYQELVRPLKSLLNEEKWRWGQEQQQALRRLIKAVVTAPVLRFVDRSQPFIIRPTVYNETMGAALLQEDEQGRIVAIRFKSCVLKEHQVSYSPKEKQCMAVVRAVHKFQDLIGTAPIVIQMPHSPWKYLLRGDTETFCWPIPCKKQWNLLLVNGGKRMPAAPQRSDVLVHTAPLLHQLPSGVPHSDVWFTAGRRACVAALGFAATNLEERWLLGLMQHGSPADVELEAIRVLMQEHRSSKPLYVYANSQSVVQGLQNRDVKDRRVGDMQLWQSVLQWVSANPGVLHVGDSRDGEELKWNRKVVERAQSIQAWVLSSHGQRVWEPSKHERQEIVALSHVGHVGVTKMLKRVWQVARWEGDREQVARWVQCCSCTRSPPQPQRTEGPWSRLQLAHVKDLPLSSKGYSSLLVLLDEFSGWVDAFPMRKGNREEMVTEMVTLLQEHVVQRLGMPSCISMGHCERFLQDAVQMSLQMVVDVQFLLPNWVEAITTSLQRLAQSAGKHWADSLSLIMAALRAMCVRSAVLGPYQLCSHRPLVLRLSPVEGEAPPDPTESLLPWLARLREDRAEYKQRVQEAMGV</sequence>
<dbReference type="Pfam" id="PF00078">
    <property type="entry name" value="RVT_1"/>
    <property type="match status" value="1"/>
</dbReference>
<dbReference type="PANTHER" id="PTHR33064:SF29">
    <property type="entry name" value="PEPTIDASE A2 DOMAIN-CONTAINING PROTEIN-RELATED"/>
    <property type="match status" value="1"/>
</dbReference>
<dbReference type="SMR" id="A0A8V0YDF4"/>
<dbReference type="GO" id="GO:0006259">
    <property type="term" value="P:DNA metabolic process"/>
    <property type="evidence" value="ECO:0007669"/>
    <property type="project" value="UniProtKB-ARBA"/>
</dbReference>
<dbReference type="InterPro" id="IPR041588">
    <property type="entry name" value="Integrase_H2C2"/>
</dbReference>
<dbReference type="RefSeq" id="XP_046795368.1">
    <property type="nucleotide sequence ID" value="XM_046939412.1"/>
</dbReference>
<dbReference type="InterPro" id="IPR000477">
    <property type="entry name" value="RT_dom"/>
</dbReference>
<dbReference type="Pfam" id="PF17921">
    <property type="entry name" value="Integrase_H2C2"/>
    <property type="match status" value="1"/>
</dbReference>
<dbReference type="Ensembl" id="ENSGALT00010024667.1">
    <property type="protein sequence ID" value="ENSGALP00010013994.1"/>
    <property type="gene ID" value="ENSGALG00010010317.1"/>
</dbReference>
<feature type="domain" description="Reverse transcriptase" evidence="3">
    <location>
        <begin position="82"/>
        <end position="266"/>
    </location>
</feature>
<dbReference type="InterPro" id="IPR051320">
    <property type="entry name" value="Viral_Replic_Matur_Polypro"/>
</dbReference>
<dbReference type="Gene3D" id="3.30.420.10">
    <property type="entry name" value="Ribonuclease H-like superfamily/Ribonuclease H"/>
    <property type="match status" value="1"/>
</dbReference>
<gene>
    <name evidence="4" type="primary">LOC121110417</name>
</gene>
<comment type="similarity">
    <text evidence="1">Belongs to the beta type-B retroviral polymerase family. HERV class-II K(HML-2) pol subfamily.</text>
</comment>
<evidence type="ECO:0000313" key="4">
    <source>
        <dbReference type="Ensembl" id="ENSGALP00010013992.1"/>
    </source>
</evidence>
<dbReference type="InterPro" id="IPR043128">
    <property type="entry name" value="Rev_trsase/Diguanyl_cyclase"/>
</dbReference>
<dbReference type="OrthoDB" id="9113925at2759"/>
<dbReference type="PROSITE" id="PS50878">
    <property type="entry name" value="RT_POL"/>
    <property type="match status" value="1"/>
</dbReference>
<evidence type="ECO:0000256" key="1">
    <source>
        <dbReference type="ARBA" id="ARBA00010879"/>
    </source>
</evidence>
<dbReference type="AlphaFoldDB" id="A0A8V0YDF4"/>
<dbReference type="GeneID" id="121110417"/>
<dbReference type="GO" id="GO:0004523">
    <property type="term" value="F:RNA-DNA hybrid ribonuclease activity"/>
    <property type="evidence" value="ECO:0007669"/>
    <property type="project" value="UniProtKB-EC"/>
</dbReference>